<proteinExistence type="predicted"/>
<evidence type="ECO:0000313" key="2">
    <source>
        <dbReference type="Proteomes" id="UP000317238"/>
    </source>
</evidence>
<reference evidence="1 2" key="1">
    <citation type="submission" date="2019-02" db="EMBL/GenBank/DDBJ databases">
        <title>Deep-cultivation of Planctomycetes and their phenomic and genomic characterization uncovers novel biology.</title>
        <authorList>
            <person name="Wiegand S."/>
            <person name="Jogler M."/>
            <person name="Boedeker C."/>
            <person name="Pinto D."/>
            <person name="Vollmers J."/>
            <person name="Rivas-Marin E."/>
            <person name="Kohn T."/>
            <person name="Peeters S.H."/>
            <person name="Heuer A."/>
            <person name="Rast P."/>
            <person name="Oberbeckmann S."/>
            <person name="Bunk B."/>
            <person name="Jeske O."/>
            <person name="Meyerdierks A."/>
            <person name="Storesund J.E."/>
            <person name="Kallscheuer N."/>
            <person name="Luecker S."/>
            <person name="Lage O.M."/>
            <person name="Pohl T."/>
            <person name="Merkel B.J."/>
            <person name="Hornburger P."/>
            <person name="Mueller R.-W."/>
            <person name="Bruemmer F."/>
            <person name="Labrenz M."/>
            <person name="Spormann A.M."/>
            <person name="Op Den Camp H."/>
            <person name="Overmann J."/>
            <person name="Amann R."/>
            <person name="Jetten M.S.M."/>
            <person name="Mascher T."/>
            <person name="Medema M.H."/>
            <person name="Devos D.P."/>
            <person name="Kaster A.-K."/>
            <person name="Ovreas L."/>
            <person name="Rohde M."/>
            <person name="Galperin M.Y."/>
            <person name="Jogler C."/>
        </authorList>
    </citation>
    <scope>NUCLEOTIDE SEQUENCE [LARGE SCALE GENOMIC DNA]</scope>
    <source>
        <strain evidence="1 2">Pan14r</strain>
    </source>
</reference>
<dbReference type="GO" id="GO:0016787">
    <property type="term" value="F:hydrolase activity"/>
    <property type="evidence" value="ECO:0007669"/>
    <property type="project" value="UniProtKB-KW"/>
</dbReference>
<sequence>MAAIVATSLEIAPRSDARPATDCRAGVFFCIKNQRIMFKLKLPFPPSVNTYWRHVGNRVLVSKKGRQYQTAVSSLLKRKNIKTLDGDLIVDIRLIPPDRRRRDVDNSLKALLDAMQSGGAYEDDSQIVRLTVEKFAPEPKHERAEVVVQRVPAPIGEAGFRTCLRCDEAFASDGPGNRICLSCRQINAMFSCRVEDMRGKKRHNGDVIIEREEDSI</sequence>
<gene>
    <name evidence="1" type="primary">rusA_1</name>
    <name evidence="1" type="ORF">Pan14r_38610</name>
</gene>
<evidence type="ECO:0000313" key="1">
    <source>
        <dbReference type="EMBL" id="TWT71551.1"/>
    </source>
</evidence>
<accession>A0A5C5YAX3</accession>
<dbReference type="Gene3D" id="3.30.1330.70">
    <property type="entry name" value="Holliday junction resolvase RusA"/>
    <property type="match status" value="1"/>
</dbReference>
<dbReference type="Proteomes" id="UP000317238">
    <property type="component" value="Unassembled WGS sequence"/>
</dbReference>
<organism evidence="1 2">
    <name type="scientific">Crateriforma conspicua</name>
    <dbReference type="NCBI Taxonomy" id="2527996"/>
    <lineage>
        <taxon>Bacteria</taxon>
        <taxon>Pseudomonadati</taxon>
        <taxon>Planctomycetota</taxon>
        <taxon>Planctomycetia</taxon>
        <taxon>Planctomycetales</taxon>
        <taxon>Planctomycetaceae</taxon>
        <taxon>Crateriforma</taxon>
    </lineage>
</organism>
<dbReference type="GO" id="GO:0000287">
    <property type="term" value="F:magnesium ion binding"/>
    <property type="evidence" value="ECO:0007669"/>
    <property type="project" value="InterPro"/>
</dbReference>
<keyword evidence="1" id="KW-0378">Hydrolase</keyword>
<dbReference type="InterPro" id="IPR036614">
    <property type="entry name" value="RusA-like_sf"/>
</dbReference>
<dbReference type="EC" id="3.1.22.4" evidence="1"/>
<dbReference type="InterPro" id="IPR008822">
    <property type="entry name" value="Endonuclease_RusA-like"/>
</dbReference>
<comment type="caution">
    <text evidence="1">The sequence shown here is derived from an EMBL/GenBank/DDBJ whole genome shotgun (WGS) entry which is preliminary data.</text>
</comment>
<keyword evidence="2" id="KW-1185">Reference proteome</keyword>
<name>A0A5C5YAX3_9PLAN</name>
<dbReference type="GO" id="GO:0006310">
    <property type="term" value="P:DNA recombination"/>
    <property type="evidence" value="ECO:0007669"/>
    <property type="project" value="InterPro"/>
</dbReference>
<dbReference type="AlphaFoldDB" id="A0A5C5YAX3"/>
<dbReference type="Pfam" id="PF05866">
    <property type="entry name" value="RusA"/>
    <property type="match status" value="1"/>
</dbReference>
<dbReference type="GO" id="GO:0006281">
    <property type="term" value="P:DNA repair"/>
    <property type="evidence" value="ECO:0007669"/>
    <property type="project" value="InterPro"/>
</dbReference>
<dbReference type="EMBL" id="SJPL01000001">
    <property type="protein sequence ID" value="TWT71551.1"/>
    <property type="molecule type" value="Genomic_DNA"/>
</dbReference>
<protein>
    <submittedName>
        <fullName evidence="1">Crossover junction endodeoxyribonuclease RusA</fullName>
        <ecNumber evidence="1">3.1.22.4</ecNumber>
    </submittedName>
</protein>
<dbReference type="SUPFAM" id="SSF103084">
    <property type="entry name" value="Holliday junction resolvase RusA"/>
    <property type="match status" value="1"/>
</dbReference>